<evidence type="ECO:0000313" key="4">
    <source>
        <dbReference type="EMBL" id="KAJ6640248.1"/>
    </source>
</evidence>
<organism evidence="4 5">
    <name type="scientific">Pseudolycoriella hygida</name>
    <dbReference type="NCBI Taxonomy" id="35572"/>
    <lineage>
        <taxon>Eukaryota</taxon>
        <taxon>Metazoa</taxon>
        <taxon>Ecdysozoa</taxon>
        <taxon>Arthropoda</taxon>
        <taxon>Hexapoda</taxon>
        <taxon>Insecta</taxon>
        <taxon>Pterygota</taxon>
        <taxon>Neoptera</taxon>
        <taxon>Endopterygota</taxon>
        <taxon>Diptera</taxon>
        <taxon>Nematocera</taxon>
        <taxon>Sciaroidea</taxon>
        <taxon>Sciaridae</taxon>
        <taxon>Pseudolycoriella</taxon>
    </lineage>
</organism>
<feature type="binding site" evidence="3">
    <location>
        <position position="285"/>
    </location>
    <ligand>
        <name>a divalent metal cation</name>
        <dbReference type="ChEBI" id="CHEBI:60240"/>
        <label>1</label>
    </ligand>
</feature>
<keyword evidence="5" id="KW-1185">Reference proteome</keyword>
<feature type="binding site" evidence="3">
    <location>
        <position position="281"/>
    </location>
    <ligand>
        <name>a divalent metal cation</name>
        <dbReference type="ChEBI" id="CHEBI:60240"/>
        <label>1</label>
    </ligand>
</feature>
<sequence>MRYLTTRLSSFVKPVLACRRHNSSLGKAMEDEQKYFSLSEIVGVLEEFAPLSLAESWDNVGLLIEPSKPRIVKTALVVNDLTERVLDNAIKSSADLIISYHPPIFAPMKRISQRCFFDIGLSAKNVLTGSNWKDRIVTKCLENQLAVYSPHTAWDSIDGGINDWLCSVVTGKDGKCVTQPVSPNQIFPNMGAGRIIEMEQSKTLQSIVDTIKTESKLPNVQIAIGVNQNLDSEVRRIALCAGSGASVLKGVAADLYVTGEMSHHEVLDAVHRNVSVVLMNHSNSERGFFETFRIKFYERFCNDPTNPKLTQIILDSEHDKDPLTTH</sequence>
<keyword evidence="3" id="KW-0479">Metal-binding</keyword>
<proteinExistence type="inferred from homology"/>
<dbReference type="Proteomes" id="UP001151699">
    <property type="component" value="Chromosome X"/>
</dbReference>
<dbReference type="InterPro" id="IPR017221">
    <property type="entry name" value="DUF34/NIF3_bac"/>
</dbReference>
<dbReference type="PANTHER" id="PTHR13799">
    <property type="entry name" value="NGG1 INTERACTING FACTOR 3"/>
    <property type="match status" value="1"/>
</dbReference>
<feature type="binding site" evidence="3">
    <location>
        <position position="155"/>
    </location>
    <ligand>
        <name>a divalent metal cation</name>
        <dbReference type="ChEBI" id="CHEBI:60240"/>
        <label>1</label>
    </ligand>
</feature>
<dbReference type="AlphaFoldDB" id="A0A9Q0S1U0"/>
<evidence type="ECO:0000256" key="3">
    <source>
        <dbReference type="PIRSR" id="PIRSR602678-1"/>
    </source>
</evidence>
<dbReference type="GO" id="GO:0046872">
    <property type="term" value="F:metal ion binding"/>
    <property type="evidence" value="ECO:0007669"/>
    <property type="project" value="UniProtKB-KW"/>
</dbReference>
<feature type="binding site" evidence="3">
    <location>
        <position position="101"/>
    </location>
    <ligand>
        <name>a divalent metal cation</name>
        <dbReference type="ChEBI" id="CHEBI:60240"/>
        <label>1</label>
    </ligand>
</feature>
<dbReference type="EMBL" id="WJQU01000003">
    <property type="protein sequence ID" value="KAJ6640248.1"/>
    <property type="molecule type" value="Genomic_DNA"/>
</dbReference>
<dbReference type="Pfam" id="PF01784">
    <property type="entry name" value="DUF34_NIF3"/>
    <property type="match status" value="1"/>
</dbReference>
<dbReference type="GO" id="GO:0005739">
    <property type="term" value="C:mitochondrion"/>
    <property type="evidence" value="ECO:0007669"/>
    <property type="project" value="TreeGrafter"/>
</dbReference>
<dbReference type="NCBIfam" id="TIGR00486">
    <property type="entry name" value="YbgI_SA1388"/>
    <property type="match status" value="1"/>
</dbReference>
<protein>
    <recommendedName>
        <fullName evidence="2">NIF3-like protein 1</fullName>
    </recommendedName>
</protein>
<evidence type="ECO:0000313" key="5">
    <source>
        <dbReference type="Proteomes" id="UP001151699"/>
    </source>
</evidence>
<dbReference type="PANTHER" id="PTHR13799:SF13">
    <property type="entry name" value="NIF3-LIKE PROTEIN 1"/>
    <property type="match status" value="1"/>
</dbReference>
<dbReference type="PIRSF" id="PIRSF037489">
    <property type="entry name" value="UCP037489_NIF3_YqfO"/>
    <property type="match status" value="1"/>
</dbReference>
<dbReference type="Gene3D" id="3.40.1390.30">
    <property type="entry name" value="NIF3 (NGG1p interacting factor 3)-like"/>
    <property type="match status" value="2"/>
</dbReference>
<dbReference type="InterPro" id="IPR002678">
    <property type="entry name" value="DUF34/NIF3"/>
</dbReference>
<accession>A0A9Q0S1U0</accession>
<comment type="similarity">
    <text evidence="1">Belongs to the GTP cyclohydrolase I type 2/NIF3 family.</text>
</comment>
<dbReference type="FunFam" id="3.40.1390.30:FF:000001">
    <property type="entry name" value="GTP cyclohydrolase 1 type 2"/>
    <property type="match status" value="1"/>
</dbReference>
<comment type="caution">
    <text evidence="4">The sequence shown here is derived from an EMBL/GenBank/DDBJ whole genome shotgun (WGS) entry which is preliminary data.</text>
</comment>
<dbReference type="InterPro" id="IPR036069">
    <property type="entry name" value="DUF34/NIF3_sf"/>
</dbReference>
<name>A0A9Q0S1U0_9DIPT</name>
<gene>
    <name evidence="4" type="ORF">Bhyg_12998</name>
</gene>
<evidence type="ECO:0000256" key="1">
    <source>
        <dbReference type="ARBA" id="ARBA00006964"/>
    </source>
</evidence>
<dbReference type="SUPFAM" id="SSF102705">
    <property type="entry name" value="NIF3 (NGG1p interacting factor 3)-like"/>
    <property type="match status" value="1"/>
</dbReference>
<reference evidence="4" key="1">
    <citation type="submission" date="2022-07" db="EMBL/GenBank/DDBJ databases">
        <authorList>
            <person name="Trinca V."/>
            <person name="Uliana J.V.C."/>
            <person name="Torres T.T."/>
            <person name="Ward R.J."/>
            <person name="Monesi N."/>
        </authorList>
    </citation>
    <scope>NUCLEOTIDE SEQUENCE</scope>
    <source>
        <strain evidence="4">HSMRA1968</strain>
        <tissue evidence="4">Whole embryos</tissue>
    </source>
</reference>
<dbReference type="OrthoDB" id="3345469at2759"/>
<evidence type="ECO:0000256" key="2">
    <source>
        <dbReference type="ARBA" id="ARBA00019069"/>
    </source>
</evidence>